<dbReference type="InterPro" id="IPR010656">
    <property type="entry name" value="DctM"/>
</dbReference>
<gene>
    <name evidence="10" type="ORF">ATL17_0173</name>
</gene>
<accession>A0A4R6VU01</accession>
<dbReference type="PANTHER" id="PTHR33362">
    <property type="entry name" value="SIALIC ACID TRAP TRANSPORTER PERMEASE PROTEIN SIAT-RELATED"/>
    <property type="match status" value="1"/>
</dbReference>
<evidence type="ECO:0000256" key="7">
    <source>
        <dbReference type="RuleBase" id="RU369079"/>
    </source>
</evidence>
<dbReference type="OrthoDB" id="9783448at2"/>
<feature type="domain" description="TRAP C4-dicarboxylate transport system permease DctM subunit" evidence="9">
    <location>
        <begin position="18"/>
        <end position="445"/>
    </location>
</feature>
<organism evidence="10 11">
    <name type="scientific">Maritalea mobilis</name>
    <dbReference type="NCBI Taxonomy" id="483324"/>
    <lineage>
        <taxon>Bacteria</taxon>
        <taxon>Pseudomonadati</taxon>
        <taxon>Pseudomonadota</taxon>
        <taxon>Alphaproteobacteria</taxon>
        <taxon>Hyphomicrobiales</taxon>
        <taxon>Devosiaceae</taxon>
        <taxon>Maritalea</taxon>
    </lineage>
</organism>
<feature type="transmembrane region" description="Helical" evidence="8">
    <location>
        <begin position="321"/>
        <end position="341"/>
    </location>
</feature>
<feature type="transmembrane region" description="Helical" evidence="8">
    <location>
        <begin position="348"/>
        <end position="366"/>
    </location>
</feature>
<evidence type="ECO:0000313" key="10">
    <source>
        <dbReference type="EMBL" id="TDQ66186.1"/>
    </source>
</evidence>
<feature type="transmembrane region" description="Helical" evidence="8">
    <location>
        <begin position="228"/>
        <end position="245"/>
    </location>
</feature>
<keyword evidence="2" id="KW-1003">Cell membrane</keyword>
<keyword evidence="5 8" id="KW-1133">Transmembrane helix</keyword>
<evidence type="ECO:0000256" key="4">
    <source>
        <dbReference type="ARBA" id="ARBA00022692"/>
    </source>
</evidence>
<dbReference type="GO" id="GO:0005886">
    <property type="term" value="C:plasma membrane"/>
    <property type="evidence" value="ECO:0007669"/>
    <property type="project" value="UniProtKB-SubCell"/>
</dbReference>
<feature type="transmembrane region" description="Helical" evidence="8">
    <location>
        <begin position="105"/>
        <end position="126"/>
    </location>
</feature>
<feature type="transmembrane region" description="Helical" evidence="8">
    <location>
        <begin position="386"/>
        <end position="413"/>
    </location>
</feature>
<keyword evidence="7" id="KW-0813">Transport</keyword>
<dbReference type="RefSeq" id="WP_133570901.1">
    <property type="nucleotide sequence ID" value="NZ_SNYR01000001.1"/>
</dbReference>
<feature type="transmembrane region" description="Helical" evidence="8">
    <location>
        <begin position="7"/>
        <end position="25"/>
    </location>
</feature>
<dbReference type="GO" id="GO:0022857">
    <property type="term" value="F:transmembrane transporter activity"/>
    <property type="evidence" value="ECO:0007669"/>
    <property type="project" value="UniProtKB-UniRule"/>
</dbReference>
<dbReference type="Pfam" id="PF06808">
    <property type="entry name" value="DctM"/>
    <property type="match status" value="1"/>
</dbReference>
<feature type="transmembrane region" description="Helical" evidence="8">
    <location>
        <begin position="251"/>
        <end position="267"/>
    </location>
</feature>
<feature type="transmembrane region" description="Helical" evidence="8">
    <location>
        <begin position="179"/>
        <end position="207"/>
    </location>
</feature>
<keyword evidence="3 7" id="KW-0997">Cell inner membrane</keyword>
<dbReference type="EMBL" id="SNYR01000001">
    <property type="protein sequence ID" value="TDQ66186.1"/>
    <property type="molecule type" value="Genomic_DNA"/>
</dbReference>
<comment type="function">
    <text evidence="7">Part of the tripartite ATP-independent periplasmic (TRAP) transport system.</text>
</comment>
<dbReference type="InterPro" id="IPR004681">
    <property type="entry name" value="TRAP_DctM"/>
</dbReference>
<dbReference type="PANTHER" id="PTHR33362:SF5">
    <property type="entry name" value="C4-DICARBOXYLATE TRAP TRANSPORTER LARGE PERMEASE PROTEIN DCTM"/>
    <property type="match status" value="1"/>
</dbReference>
<feature type="transmembrane region" description="Helical" evidence="8">
    <location>
        <begin position="288"/>
        <end position="309"/>
    </location>
</feature>
<keyword evidence="6 8" id="KW-0472">Membrane</keyword>
<comment type="caution">
    <text evidence="10">The sequence shown here is derived from an EMBL/GenBank/DDBJ whole genome shotgun (WGS) entry which is preliminary data.</text>
</comment>
<evidence type="ECO:0000256" key="3">
    <source>
        <dbReference type="ARBA" id="ARBA00022519"/>
    </source>
</evidence>
<feature type="transmembrane region" description="Helical" evidence="8">
    <location>
        <begin position="31"/>
        <end position="52"/>
    </location>
</feature>
<evidence type="ECO:0000256" key="2">
    <source>
        <dbReference type="ARBA" id="ARBA00022475"/>
    </source>
</evidence>
<name>A0A4R6VU01_9HYPH</name>
<evidence type="ECO:0000256" key="6">
    <source>
        <dbReference type="ARBA" id="ARBA00023136"/>
    </source>
</evidence>
<keyword evidence="11" id="KW-1185">Reference proteome</keyword>
<dbReference type="PIRSF" id="PIRSF006066">
    <property type="entry name" value="HI0050"/>
    <property type="match status" value="1"/>
</dbReference>
<keyword evidence="4 8" id="KW-0812">Transmembrane</keyword>
<evidence type="ECO:0000256" key="1">
    <source>
        <dbReference type="ARBA" id="ARBA00004429"/>
    </source>
</evidence>
<reference evidence="10 11" key="1">
    <citation type="submission" date="2019-03" db="EMBL/GenBank/DDBJ databases">
        <title>Genomic Encyclopedia of Type Strains, Phase III (KMG-III): the genomes of soil and plant-associated and newly described type strains.</title>
        <authorList>
            <person name="Whitman W."/>
        </authorList>
    </citation>
    <scope>NUCLEOTIDE SEQUENCE [LARGE SCALE GENOMIC DNA]</scope>
    <source>
        <strain evidence="10 11">CGMCC 1.7002</strain>
    </source>
</reference>
<evidence type="ECO:0000313" key="11">
    <source>
        <dbReference type="Proteomes" id="UP000295391"/>
    </source>
</evidence>
<comment type="subcellular location">
    <subcellularLocation>
        <location evidence="1 7">Cell inner membrane</location>
        <topology evidence="1 7">Multi-pass membrane protein</topology>
    </subcellularLocation>
</comment>
<feature type="transmembrane region" description="Helical" evidence="8">
    <location>
        <begin position="425"/>
        <end position="450"/>
    </location>
</feature>
<evidence type="ECO:0000259" key="9">
    <source>
        <dbReference type="Pfam" id="PF06808"/>
    </source>
</evidence>
<evidence type="ECO:0000256" key="5">
    <source>
        <dbReference type="ARBA" id="ARBA00022989"/>
    </source>
</evidence>
<feature type="transmembrane region" description="Helical" evidence="8">
    <location>
        <begin position="146"/>
        <end position="173"/>
    </location>
</feature>
<sequence>MIEWFTSAFGLGLLGTFFLILLIILRMPIAFAMILVGGIGVTLLNGPAIFLAQLKTLAYGQFSIYDLSVVPMFLLMGALATKIGMGRDLFQAAQAWLGWLRGGAAMSAVAACATFGAVCGSSLATATTMGKVALPELERLNYSGRLATGTIAAGGVLGILIPPSVVLVIYAIIVEANIVTMFMAALVPGIIAVLLFLVAIAVVVRIWPHTAPQTTSMSKSERKGATRAVLPVLLIFAIVIGGIYAGFYNPTPAAAIGVFLVAAYGLVRKQLNWLDGKAALFDTARTAGMIYLILLGAEMLKIFMSRAGVPQAAASWAIESGLPAFTILIVLLLALIILGCLMDSLSMILLVVPFFWPVLVEVNGGLYQGADGAAFGMSTEDLKIWFGILALIVVELGLITPPVGMNVFVISGLSKNTPMSETYKGILPFFTVEILRVALLLALPGLVLFLPKLLQG</sequence>
<dbReference type="Proteomes" id="UP000295391">
    <property type="component" value="Unassembled WGS sequence"/>
</dbReference>
<protein>
    <submittedName>
        <fullName evidence="10">Tripartite ATP-independent transporter DctM subunit</fullName>
    </submittedName>
</protein>
<dbReference type="AlphaFoldDB" id="A0A4R6VU01"/>
<proteinExistence type="predicted"/>
<feature type="transmembrane region" description="Helical" evidence="8">
    <location>
        <begin position="64"/>
        <end position="85"/>
    </location>
</feature>
<evidence type="ECO:0000256" key="8">
    <source>
        <dbReference type="SAM" id="Phobius"/>
    </source>
</evidence>